<feature type="domain" description="TonB-dependent receptor-like beta-barrel" evidence="14">
    <location>
        <begin position="253"/>
        <end position="728"/>
    </location>
</feature>
<dbReference type="InterPro" id="IPR036942">
    <property type="entry name" value="Beta-barrel_TonB_sf"/>
</dbReference>
<evidence type="ECO:0000256" key="6">
    <source>
        <dbReference type="ARBA" id="ARBA00023004"/>
    </source>
</evidence>
<keyword evidence="10 11" id="KW-0998">Cell outer membrane</keyword>
<proteinExistence type="inferred from homology"/>
<keyword evidence="8 12" id="KW-0798">TonB box</keyword>
<evidence type="ECO:0000256" key="10">
    <source>
        <dbReference type="ARBA" id="ARBA00023237"/>
    </source>
</evidence>
<keyword evidence="4" id="KW-0410">Iron transport</keyword>
<keyword evidence="9 11" id="KW-0472">Membrane</keyword>
<dbReference type="Pfam" id="PF00593">
    <property type="entry name" value="TonB_dep_Rec_b-barrel"/>
    <property type="match status" value="1"/>
</dbReference>
<evidence type="ECO:0000256" key="2">
    <source>
        <dbReference type="ARBA" id="ARBA00022448"/>
    </source>
</evidence>
<dbReference type="PANTHER" id="PTHR32552:SF81">
    <property type="entry name" value="TONB-DEPENDENT OUTER MEMBRANE RECEPTOR"/>
    <property type="match status" value="1"/>
</dbReference>
<evidence type="ECO:0000256" key="12">
    <source>
        <dbReference type="RuleBase" id="RU003357"/>
    </source>
</evidence>
<sequence>MKALRTTASIFGLMGVTALCPSQAFAQQSEQAVANNDVIIVTAQRRAEAQVDVPISITSISSDALSTANVTELADIAKVTPALRFDSNGGGFVQPSIRGIGTAVTTSGGGANVGIYVDGFYSPNPLAADFDLLSVDSIQVLKGPQGTLFGRNTTGGAILVTTREPSTDGNTVEGKLSFGRYNEFKARSLMNFAVSDRVAFSVEGQLLRGDGWQHDISTGKRVGDYENWGLRVGMKADLTDSIDLLVRWSHSQNDDPRGNLQNTLNTSDFGLAAPFGGIPGTYTTDKNKIASGSIPEFFRSNSDVVQVTLRADLGFADLTSLSQYRNEKVNQSIEIDYSGLDILQLGLPNNNETWSQEFLLNSKPGGPLQWTAGLFYFENSDQYLTFIDNLGSDPNSRIRFGGSGTVTRSYAAFLDATYEVMPQLFVTAGVRYARDQVDDAYFNTRYLSNTPIVLTNGDICTPVNGRVYIADCEPGAVAAAKKDKITPRIVLRYKLDQDTSIYASYTKGYKAAIMDVGGTCQNSPYECNRVKPESIDAFEVGAKYSVSGLSLEAAAFYYDYKDLQVSLYEAGTAAIVNAANSRIYGLEGQFTYKVTPHFQLNGGASWVHARYRKFDNAPVYTRCSDLDAYTQTNICAPNYLTFLVLGQDIRDSRMQRTPEFTGSLGARYGIDIGTGELALSGNLYYTSSFYFGPSGTQFKQDGYETLSLRAQWNGADDRYFIALWGDNVTNSRYVTLATYSNYGMGATWNSPVTYGVEVGFKF</sequence>
<evidence type="ECO:0000256" key="13">
    <source>
        <dbReference type="SAM" id="SignalP"/>
    </source>
</evidence>
<dbReference type="PANTHER" id="PTHR32552">
    <property type="entry name" value="FERRICHROME IRON RECEPTOR-RELATED"/>
    <property type="match status" value="1"/>
</dbReference>
<dbReference type="Gene3D" id="2.40.170.20">
    <property type="entry name" value="TonB-dependent receptor, beta-barrel domain"/>
    <property type="match status" value="1"/>
</dbReference>
<evidence type="ECO:0000256" key="4">
    <source>
        <dbReference type="ARBA" id="ARBA00022496"/>
    </source>
</evidence>
<evidence type="ECO:0000256" key="3">
    <source>
        <dbReference type="ARBA" id="ARBA00022452"/>
    </source>
</evidence>
<dbReference type="InterPro" id="IPR000531">
    <property type="entry name" value="Beta-barrel_TonB"/>
</dbReference>
<dbReference type="InterPro" id="IPR039426">
    <property type="entry name" value="TonB-dep_rcpt-like"/>
</dbReference>
<evidence type="ECO:0000313" key="17">
    <source>
        <dbReference type="Proteomes" id="UP001162880"/>
    </source>
</evidence>
<organism evidence="16 17">
    <name type="scientific">Novosphingobium album</name>
    <name type="common">ex Hu et al. 2023</name>
    <dbReference type="NCBI Taxonomy" id="2930093"/>
    <lineage>
        <taxon>Bacteria</taxon>
        <taxon>Pseudomonadati</taxon>
        <taxon>Pseudomonadota</taxon>
        <taxon>Alphaproteobacteria</taxon>
        <taxon>Sphingomonadales</taxon>
        <taxon>Sphingomonadaceae</taxon>
        <taxon>Novosphingobium</taxon>
    </lineage>
</organism>
<evidence type="ECO:0000256" key="9">
    <source>
        <dbReference type="ARBA" id="ARBA00023136"/>
    </source>
</evidence>
<dbReference type="Proteomes" id="UP001162880">
    <property type="component" value="Unassembled WGS sequence"/>
</dbReference>
<reference evidence="16" key="1">
    <citation type="submission" date="2022-03" db="EMBL/GenBank/DDBJ databases">
        <title>Identification of a novel bacterium isolated from mangrove sediments.</title>
        <authorList>
            <person name="Pan X."/>
        </authorList>
    </citation>
    <scope>NUCLEOTIDE SEQUENCE</scope>
    <source>
        <strain evidence="16">B2580</strain>
    </source>
</reference>
<accession>A0ABT0AXJ6</accession>
<dbReference type="SUPFAM" id="SSF56935">
    <property type="entry name" value="Porins"/>
    <property type="match status" value="1"/>
</dbReference>
<keyword evidence="3 11" id="KW-1134">Transmembrane beta strand</keyword>
<keyword evidence="6" id="KW-0408">Iron</keyword>
<evidence type="ECO:0000256" key="1">
    <source>
        <dbReference type="ARBA" id="ARBA00004571"/>
    </source>
</evidence>
<dbReference type="Pfam" id="PF07715">
    <property type="entry name" value="Plug"/>
    <property type="match status" value="1"/>
</dbReference>
<name>A0ABT0AXJ6_9SPHN</name>
<comment type="caution">
    <text evidence="16">The sequence shown here is derived from an EMBL/GenBank/DDBJ whole genome shotgun (WGS) entry which is preliminary data.</text>
</comment>
<keyword evidence="5 11" id="KW-0812">Transmembrane</keyword>
<comment type="subcellular location">
    <subcellularLocation>
        <location evidence="1 11">Cell outer membrane</location>
        <topology evidence="1 11">Multi-pass membrane protein</topology>
    </subcellularLocation>
</comment>
<evidence type="ECO:0000259" key="15">
    <source>
        <dbReference type="Pfam" id="PF07715"/>
    </source>
</evidence>
<dbReference type="InterPro" id="IPR012910">
    <property type="entry name" value="Plug_dom"/>
</dbReference>
<dbReference type="PROSITE" id="PS52016">
    <property type="entry name" value="TONB_DEPENDENT_REC_3"/>
    <property type="match status" value="1"/>
</dbReference>
<evidence type="ECO:0000256" key="5">
    <source>
        <dbReference type="ARBA" id="ARBA00022692"/>
    </source>
</evidence>
<keyword evidence="16" id="KW-0675">Receptor</keyword>
<keyword evidence="17" id="KW-1185">Reference proteome</keyword>
<evidence type="ECO:0000256" key="8">
    <source>
        <dbReference type="ARBA" id="ARBA00023077"/>
    </source>
</evidence>
<protein>
    <submittedName>
        <fullName evidence="16">TonB-dependent receptor</fullName>
    </submittedName>
</protein>
<keyword evidence="7" id="KW-0406">Ion transport</keyword>
<evidence type="ECO:0000256" key="11">
    <source>
        <dbReference type="PROSITE-ProRule" id="PRU01360"/>
    </source>
</evidence>
<feature type="signal peptide" evidence="13">
    <location>
        <begin position="1"/>
        <end position="26"/>
    </location>
</feature>
<dbReference type="EMBL" id="JALHLE010000003">
    <property type="protein sequence ID" value="MCJ2177512.1"/>
    <property type="molecule type" value="Genomic_DNA"/>
</dbReference>
<feature type="chain" id="PRO_5045326101" evidence="13">
    <location>
        <begin position="27"/>
        <end position="762"/>
    </location>
</feature>
<feature type="domain" description="TonB-dependent receptor plug" evidence="15">
    <location>
        <begin position="50"/>
        <end position="157"/>
    </location>
</feature>
<comment type="similarity">
    <text evidence="11 12">Belongs to the TonB-dependent receptor family.</text>
</comment>
<keyword evidence="13" id="KW-0732">Signal</keyword>
<evidence type="ECO:0000256" key="7">
    <source>
        <dbReference type="ARBA" id="ARBA00023065"/>
    </source>
</evidence>
<gene>
    <name evidence="16" type="ORF">MTR64_02985</name>
</gene>
<dbReference type="RefSeq" id="WP_243990603.1">
    <property type="nucleotide sequence ID" value="NZ_JALHLE010000003.1"/>
</dbReference>
<keyword evidence="2 11" id="KW-0813">Transport</keyword>
<evidence type="ECO:0000259" key="14">
    <source>
        <dbReference type="Pfam" id="PF00593"/>
    </source>
</evidence>
<evidence type="ECO:0000313" key="16">
    <source>
        <dbReference type="EMBL" id="MCJ2177512.1"/>
    </source>
</evidence>